<dbReference type="Proteomes" id="UP001443914">
    <property type="component" value="Unassembled WGS sequence"/>
</dbReference>
<dbReference type="EMBL" id="JBDFQZ010000013">
    <property type="protein sequence ID" value="KAK9669082.1"/>
    <property type="molecule type" value="Genomic_DNA"/>
</dbReference>
<sequence>MPEEGNTELERDSKFVKEICFDSEVGGKFWIRDSKSYEENSEKETLDTFILKDCGDERVILLMGSDCSSTDELAMDDEVFSDWSSEVLLNIDSVTNSVITDDEINAHGEEHTFSQDTFTEAETTNQKPSAGTVDNSSDYAENEFQDQVNGKTISYTNEIDKEVEESTSVIQQYSGTLPYSGSISLRSTSSTASAQSFAFPILAQEWNSSPERMPEPQRRQLTKLKQWKMKLCWFCCRF</sequence>
<evidence type="ECO:0000313" key="2">
    <source>
        <dbReference type="EMBL" id="KAK9669082.1"/>
    </source>
</evidence>
<organism evidence="2 3">
    <name type="scientific">Saponaria officinalis</name>
    <name type="common">Common soapwort</name>
    <name type="synonym">Lychnis saponaria</name>
    <dbReference type="NCBI Taxonomy" id="3572"/>
    <lineage>
        <taxon>Eukaryota</taxon>
        <taxon>Viridiplantae</taxon>
        <taxon>Streptophyta</taxon>
        <taxon>Embryophyta</taxon>
        <taxon>Tracheophyta</taxon>
        <taxon>Spermatophyta</taxon>
        <taxon>Magnoliopsida</taxon>
        <taxon>eudicotyledons</taxon>
        <taxon>Gunneridae</taxon>
        <taxon>Pentapetalae</taxon>
        <taxon>Caryophyllales</taxon>
        <taxon>Caryophyllaceae</taxon>
        <taxon>Caryophylleae</taxon>
        <taxon>Saponaria</taxon>
    </lineage>
</organism>
<name>A0AAW1GZ29_SAPOF</name>
<dbReference type="InterPro" id="IPR040378">
    <property type="entry name" value="BASL"/>
</dbReference>
<reference evidence="2" key="1">
    <citation type="submission" date="2024-03" db="EMBL/GenBank/DDBJ databases">
        <title>WGS assembly of Saponaria officinalis var. Norfolk2.</title>
        <authorList>
            <person name="Jenkins J."/>
            <person name="Shu S."/>
            <person name="Grimwood J."/>
            <person name="Barry K."/>
            <person name="Goodstein D."/>
            <person name="Schmutz J."/>
            <person name="Leebens-Mack J."/>
            <person name="Osbourn A."/>
        </authorList>
    </citation>
    <scope>NUCLEOTIDE SEQUENCE [LARGE SCALE GENOMIC DNA]</scope>
    <source>
        <strain evidence="2">JIC</strain>
    </source>
</reference>
<feature type="region of interest" description="Disordered" evidence="1">
    <location>
        <begin position="117"/>
        <end position="139"/>
    </location>
</feature>
<dbReference type="AlphaFoldDB" id="A0AAW1GZ29"/>
<dbReference type="PANTHER" id="PTHR33914:SF20">
    <property type="match status" value="1"/>
</dbReference>
<accession>A0AAW1GZ29</accession>
<gene>
    <name evidence="2" type="ORF">RND81_13G107900</name>
</gene>
<proteinExistence type="predicted"/>
<comment type="caution">
    <text evidence="2">The sequence shown here is derived from an EMBL/GenBank/DDBJ whole genome shotgun (WGS) entry which is preliminary data.</text>
</comment>
<protein>
    <submittedName>
        <fullName evidence="2">Uncharacterized protein</fullName>
    </submittedName>
</protein>
<evidence type="ECO:0000256" key="1">
    <source>
        <dbReference type="SAM" id="MobiDB-lite"/>
    </source>
</evidence>
<evidence type="ECO:0000313" key="3">
    <source>
        <dbReference type="Proteomes" id="UP001443914"/>
    </source>
</evidence>
<keyword evidence="3" id="KW-1185">Reference proteome</keyword>
<dbReference type="GO" id="GO:0009786">
    <property type="term" value="P:regulation of asymmetric cell division"/>
    <property type="evidence" value="ECO:0007669"/>
    <property type="project" value="InterPro"/>
</dbReference>
<dbReference type="PANTHER" id="PTHR33914">
    <property type="entry name" value="18S PRE-RIBOSOMAL ASSEMBLY PROTEIN GAR2-LIKE PROTEIN"/>
    <property type="match status" value="1"/>
</dbReference>